<keyword evidence="2" id="KW-1133">Transmembrane helix</keyword>
<feature type="compositionally biased region" description="Basic and acidic residues" evidence="1">
    <location>
        <begin position="133"/>
        <end position="142"/>
    </location>
</feature>
<keyword evidence="2" id="KW-0472">Membrane</keyword>
<dbReference type="RefSeq" id="WP_343778785.1">
    <property type="nucleotide sequence ID" value="NZ_BAAADQ010000010.1"/>
</dbReference>
<evidence type="ECO:0000259" key="3">
    <source>
        <dbReference type="Pfam" id="PF09851"/>
    </source>
</evidence>
<dbReference type="EMBL" id="BAAADQ010000010">
    <property type="protein sequence ID" value="GAA0545175.1"/>
    <property type="molecule type" value="Genomic_DNA"/>
</dbReference>
<keyword evidence="2" id="KW-0812">Transmembrane</keyword>
<evidence type="ECO:0000313" key="7">
    <source>
        <dbReference type="Proteomes" id="UP001567571"/>
    </source>
</evidence>
<dbReference type="EMBL" id="JBEDNW010000002">
    <property type="protein sequence ID" value="MEZ3166807.1"/>
    <property type="molecule type" value="Genomic_DNA"/>
</dbReference>
<feature type="transmembrane region" description="Helical" evidence="2">
    <location>
        <begin position="12"/>
        <end position="31"/>
    </location>
</feature>
<accession>A0AAV3STF9</accession>
<evidence type="ECO:0000313" key="6">
    <source>
        <dbReference type="Proteomes" id="UP001501425"/>
    </source>
</evidence>
<dbReference type="Pfam" id="PF09851">
    <property type="entry name" value="SHOCT"/>
    <property type="match status" value="1"/>
</dbReference>
<dbReference type="Proteomes" id="UP001567571">
    <property type="component" value="Unassembled WGS sequence"/>
</dbReference>
<feature type="region of interest" description="Disordered" evidence="1">
    <location>
        <begin position="120"/>
        <end position="142"/>
    </location>
</feature>
<feature type="domain" description="SHOCT" evidence="3">
    <location>
        <begin position="83"/>
        <end position="109"/>
    </location>
</feature>
<evidence type="ECO:0000256" key="2">
    <source>
        <dbReference type="SAM" id="Phobius"/>
    </source>
</evidence>
<reference evidence="4" key="1">
    <citation type="journal article" date="2014" name="Int. J. Syst. Evol. Microbiol.">
        <title>Complete genome sequence of Corynebacterium casei LMG S-19264T (=DSM 44701T), isolated from a smear-ripened cheese.</title>
        <authorList>
            <consortium name="US DOE Joint Genome Institute (JGI-PGF)"/>
            <person name="Walter F."/>
            <person name="Albersmeier A."/>
            <person name="Kalinowski J."/>
            <person name="Ruckert C."/>
        </authorList>
    </citation>
    <scope>NUCLEOTIDE SEQUENCE</scope>
    <source>
        <strain evidence="4">JCM 14265</strain>
    </source>
</reference>
<proteinExistence type="predicted"/>
<feature type="transmembrane region" description="Helical" evidence="2">
    <location>
        <begin position="37"/>
        <end position="56"/>
    </location>
</feature>
<evidence type="ECO:0000256" key="1">
    <source>
        <dbReference type="SAM" id="MobiDB-lite"/>
    </source>
</evidence>
<dbReference type="InterPro" id="IPR018649">
    <property type="entry name" value="SHOCT"/>
</dbReference>
<dbReference type="AlphaFoldDB" id="A0AAV3STF9"/>
<reference evidence="5 7" key="3">
    <citation type="submission" date="2024-06" db="EMBL/GenBank/DDBJ databases">
        <title>Halorubrum miltondacostae sp. nov., a potential PHA producer isolated from an inland solar saltern in Rio Maior, Portugal.</title>
        <authorList>
            <person name="Albuquerque L."/>
            <person name="Viver T."/>
            <person name="Barroso C."/>
            <person name="Claudino R."/>
            <person name="Galvan M."/>
            <person name="Simoes G."/>
            <person name="Lobo Da Cunha A."/>
            <person name="Egas C."/>
        </authorList>
    </citation>
    <scope>NUCLEOTIDE SEQUENCE [LARGE SCALE GENOMIC DNA]</scope>
    <source>
        <strain evidence="5 7">DSM 18646</strain>
    </source>
</reference>
<dbReference type="Proteomes" id="UP001501425">
    <property type="component" value="Unassembled WGS sequence"/>
</dbReference>
<comment type="caution">
    <text evidence="4">The sequence shown here is derived from an EMBL/GenBank/DDBJ whole genome shotgun (WGS) entry which is preliminary data.</text>
</comment>
<evidence type="ECO:0000313" key="5">
    <source>
        <dbReference type="EMBL" id="MEZ3166807.1"/>
    </source>
</evidence>
<protein>
    <submittedName>
        <fullName evidence="5">SHOCT domain-containing protein</fullName>
    </submittedName>
</protein>
<evidence type="ECO:0000313" key="4">
    <source>
        <dbReference type="EMBL" id="GAA0545175.1"/>
    </source>
</evidence>
<name>A0AAV3STF9_9EURY</name>
<organism evidence="4 6">
    <name type="scientific">Halorubrum ejinorense</name>
    <dbReference type="NCBI Taxonomy" id="425309"/>
    <lineage>
        <taxon>Archaea</taxon>
        <taxon>Methanobacteriati</taxon>
        <taxon>Methanobacteriota</taxon>
        <taxon>Stenosarchaea group</taxon>
        <taxon>Halobacteria</taxon>
        <taxon>Halobacteriales</taxon>
        <taxon>Haloferacaceae</taxon>
        <taxon>Halorubrum</taxon>
    </lineage>
</organism>
<keyword evidence="7" id="KW-1185">Reference proteome</keyword>
<sequence>MALPTFEKKRLIALIGVLTFGLTALLAVLLPTVLGPLIPATFITGFFILIPLVGLLGDRFPLVASDDEPADGAVAVGASADRPVATLRDRYATGEIDEAEFERKLDRLLATEDVDERFDEVGSDGSRIAESTGNREREFDLE</sequence>
<reference evidence="4" key="2">
    <citation type="submission" date="2023-12" db="EMBL/GenBank/DDBJ databases">
        <authorList>
            <person name="Sun Q."/>
            <person name="Inoue M."/>
        </authorList>
    </citation>
    <scope>NUCLEOTIDE SEQUENCE</scope>
    <source>
        <strain evidence="4">JCM 14265</strain>
    </source>
</reference>
<gene>
    <name evidence="5" type="ORF">ABNG02_05650</name>
    <name evidence="4" type="ORF">GCM10008994_20180</name>
</gene>